<comment type="caution">
    <text evidence="6">The sequence shown here is derived from an EMBL/GenBank/DDBJ whole genome shotgun (WGS) entry which is preliminary data.</text>
</comment>
<gene>
    <name evidence="6" type="ORF">N7494_003353</name>
</gene>
<dbReference type="Pfam" id="PF00270">
    <property type="entry name" value="DEAD"/>
    <property type="match status" value="1"/>
</dbReference>
<comment type="catalytic activity">
    <reaction evidence="4">
        <text>ATP + H2O = ADP + phosphate + H(+)</text>
        <dbReference type="Rhea" id="RHEA:13065"/>
        <dbReference type="ChEBI" id="CHEBI:15377"/>
        <dbReference type="ChEBI" id="CHEBI:15378"/>
        <dbReference type="ChEBI" id="CHEBI:30616"/>
        <dbReference type="ChEBI" id="CHEBI:43474"/>
        <dbReference type="ChEBI" id="CHEBI:456216"/>
        <dbReference type="EC" id="3.6.4.13"/>
    </reaction>
</comment>
<dbReference type="EC" id="3.6.4.13" evidence="1"/>
<evidence type="ECO:0000256" key="1">
    <source>
        <dbReference type="ARBA" id="ARBA00012552"/>
    </source>
</evidence>
<reference evidence="6 7" key="1">
    <citation type="journal article" date="2023" name="IMA Fungus">
        <title>Comparative genomic study of the Penicillium genus elucidates a diverse pangenome and 15 lateral gene transfer events.</title>
        <authorList>
            <person name="Petersen C."/>
            <person name="Sorensen T."/>
            <person name="Nielsen M.R."/>
            <person name="Sondergaard T.E."/>
            <person name="Sorensen J.L."/>
            <person name="Fitzpatrick D.A."/>
            <person name="Frisvad J.C."/>
            <person name="Nielsen K.L."/>
        </authorList>
    </citation>
    <scope>NUCLEOTIDE SEQUENCE [LARGE SCALE GENOMIC DNA]</scope>
    <source>
        <strain evidence="6 7">IBT 35679</strain>
    </source>
</reference>
<dbReference type="GO" id="GO:0005524">
    <property type="term" value="F:ATP binding"/>
    <property type="evidence" value="ECO:0007669"/>
    <property type="project" value="InterPro"/>
</dbReference>
<keyword evidence="2" id="KW-0378">Hydrolase</keyword>
<dbReference type="EMBL" id="JAQIZZ010000003">
    <property type="protein sequence ID" value="KAJ5545768.1"/>
    <property type="molecule type" value="Genomic_DNA"/>
</dbReference>
<sequence length="75" mass="8551">MIRPCVAYKGAPVRLQQEELLKGCDIHIGTLGHIIDFMGQSNTMPLHRVRYTVIDEADELLYFGGEEDFDLPFLL</sequence>
<accession>A0AAD6D111</accession>
<name>A0AAD6D111_9EURO</name>
<evidence type="ECO:0000259" key="5">
    <source>
        <dbReference type="PROSITE" id="PS51192"/>
    </source>
</evidence>
<protein>
    <recommendedName>
        <fullName evidence="1">RNA helicase</fullName>
        <ecNumber evidence="1">3.6.4.13</ecNumber>
    </recommendedName>
</protein>
<dbReference type="InterPro" id="IPR027417">
    <property type="entry name" value="P-loop_NTPase"/>
</dbReference>
<dbReference type="Proteomes" id="UP001220324">
    <property type="component" value="Unassembled WGS sequence"/>
</dbReference>
<dbReference type="AlphaFoldDB" id="A0AAD6D111"/>
<proteinExistence type="predicted"/>
<dbReference type="PROSITE" id="PS00039">
    <property type="entry name" value="DEAD_ATP_HELICASE"/>
    <property type="match status" value="1"/>
</dbReference>
<dbReference type="PANTHER" id="PTHR47958">
    <property type="entry name" value="ATP-DEPENDENT RNA HELICASE DBP3"/>
    <property type="match status" value="1"/>
</dbReference>
<dbReference type="Gene3D" id="3.40.50.300">
    <property type="entry name" value="P-loop containing nucleotide triphosphate hydrolases"/>
    <property type="match status" value="1"/>
</dbReference>
<feature type="domain" description="Helicase ATP-binding" evidence="5">
    <location>
        <begin position="1"/>
        <end position="75"/>
    </location>
</feature>
<evidence type="ECO:0000313" key="6">
    <source>
        <dbReference type="EMBL" id="KAJ5545768.1"/>
    </source>
</evidence>
<organism evidence="6 7">
    <name type="scientific">Penicillium frequentans</name>
    <dbReference type="NCBI Taxonomy" id="3151616"/>
    <lineage>
        <taxon>Eukaryota</taxon>
        <taxon>Fungi</taxon>
        <taxon>Dikarya</taxon>
        <taxon>Ascomycota</taxon>
        <taxon>Pezizomycotina</taxon>
        <taxon>Eurotiomycetes</taxon>
        <taxon>Eurotiomycetidae</taxon>
        <taxon>Eurotiales</taxon>
        <taxon>Aspergillaceae</taxon>
        <taxon>Penicillium</taxon>
    </lineage>
</organism>
<dbReference type="GO" id="GO:0003724">
    <property type="term" value="F:RNA helicase activity"/>
    <property type="evidence" value="ECO:0007669"/>
    <property type="project" value="UniProtKB-EC"/>
</dbReference>
<dbReference type="GO" id="GO:0016787">
    <property type="term" value="F:hydrolase activity"/>
    <property type="evidence" value="ECO:0007669"/>
    <property type="project" value="UniProtKB-KW"/>
</dbReference>
<keyword evidence="3 6" id="KW-0067">ATP-binding</keyword>
<dbReference type="InterPro" id="IPR000629">
    <property type="entry name" value="RNA-helicase_DEAD-box_CS"/>
</dbReference>
<dbReference type="InterPro" id="IPR011545">
    <property type="entry name" value="DEAD/DEAH_box_helicase_dom"/>
</dbReference>
<keyword evidence="3 6" id="KW-0547">Nucleotide-binding</keyword>
<evidence type="ECO:0000256" key="2">
    <source>
        <dbReference type="ARBA" id="ARBA00022801"/>
    </source>
</evidence>
<evidence type="ECO:0000313" key="7">
    <source>
        <dbReference type="Proteomes" id="UP001220324"/>
    </source>
</evidence>
<evidence type="ECO:0000256" key="4">
    <source>
        <dbReference type="ARBA" id="ARBA00047984"/>
    </source>
</evidence>
<dbReference type="GO" id="GO:0003676">
    <property type="term" value="F:nucleic acid binding"/>
    <property type="evidence" value="ECO:0007669"/>
    <property type="project" value="InterPro"/>
</dbReference>
<dbReference type="PROSITE" id="PS51192">
    <property type="entry name" value="HELICASE_ATP_BIND_1"/>
    <property type="match status" value="1"/>
</dbReference>
<dbReference type="InterPro" id="IPR014001">
    <property type="entry name" value="Helicase_ATP-bd"/>
</dbReference>
<keyword evidence="3 6" id="KW-0347">Helicase</keyword>
<evidence type="ECO:0000256" key="3">
    <source>
        <dbReference type="ARBA" id="ARBA00022806"/>
    </source>
</evidence>
<keyword evidence="7" id="KW-1185">Reference proteome</keyword>
<dbReference type="SUPFAM" id="SSF52540">
    <property type="entry name" value="P-loop containing nucleoside triphosphate hydrolases"/>
    <property type="match status" value="1"/>
</dbReference>